<evidence type="ECO:0000256" key="7">
    <source>
        <dbReference type="ARBA" id="ARBA00022777"/>
    </source>
</evidence>
<dbReference type="OrthoDB" id="9776552at2"/>
<sequence>MTKRGTDMKGQKRLVMRRLMRIYSYIMIVVIVLFSIIVCVTSMSQKYKEINNDVERVAYRTKQFFSDSDQIISRTARELVNPPEQIDSLMKYFQLDNAGYLAYSLKKFNQTNRDTQFYLPNFSTQILLNYQDVYGIGISLDNETEAFYATQEKKDGTKRKKLATTTGKIQLAKRLIDSDTSSSVGVMTMDFNPEYLLNDIETILGDHRDVEIIAFKENDNTLLQYANGKITTEKRVSDPFGTYTNDNYLSHSYSSTYGVTTIAYVPRTAVVTYAFRSIWLVLLINLALIIILIVTLRMTFDDYVETLGHINAELNKIAKDDMSGRLDVPNKRVGELIEITDNVNMMLDRIEKNIKDIYQLEIEQKNAHMKALQAQINPHFLYNTLEYIRMYAVNIDADELADVVYAFASLLRNNISSEKTTTLEQELAFCEKYVYLYQMRYPDRIAYSFTIEESLTRLELPKFSLQPLVENYFVHGIDYKRKDNAIRLSAYRTDGAAYILVEDNGKGVAEEERQRLTRMLEQNDINGQSIGLTNVNERLKAFFGDAYSMALSASKLGGLLITIRIILPDSPGTHNQL</sequence>
<keyword evidence="2" id="KW-1003">Cell membrane</keyword>
<dbReference type="Gene3D" id="3.30.565.10">
    <property type="entry name" value="Histidine kinase-like ATPase, C-terminal domain"/>
    <property type="match status" value="1"/>
</dbReference>
<keyword evidence="5 12" id="KW-0812">Transmembrane</keyword>
<evidence type="ECO:0000313" key="15">
    <source>
        <dbReference type="Proteomes" id="UP000286773"/>
    </source>
</evidence>
<organism evidence="14 15">
    <name type="scientific">Vagococcus acidifermentans</name>
    <dbReference type="NCBI Taxonomy" id="564710"/>
    <lineage>
        <taxon>Bacteria</taxon>
        <taxon>Bacillati</taxon>
        <taxon>Bacillota</taxon>
        <taxon>Bacilli</taxon>
        <taxon>Lactobacillales</taxon>
        <taxon>Enterococcaceae</taxon>
        <taxon>Vagococcus</taxon>
    </lineage>
</organism>
<feature type="domain" description="HAMP" evidence="13">
    <location>
        <begin position="307"/>
        <end position="355"/>
    </location>
</feature>
<dbReference type="PANTHER" id="PTHR34220">
    <property type="entry name" value="SENSOR HISTIDINE KINASE YPDA"/>
    <property type="match status" value="1"/>
</dbReference>
<evidence type="ECO:0000313" key="14">
    <source>
        <dbReference type="EMBL" id="RSU12829.1"/>
    </source>
</evidence>
<dbReference type="Proteomes" id="UP000286773">
    <property type="component" value="Unassembled WGS sequence"/>
</dbReference>
<dbReference type="GO" id="GO:0000155">
    <property type="term" value="F:phosphorelay sensor kinase activity"/>
    <property type="evidence" value="ECO:0007669"/>
    <property type="project" value="InterPro"/>
</dbReference>
<dbReference type="InterPro" id="IPR003660">
    <property type="entry name" value="HAMP_dom"/>
</dbReference>
<comment type="subcellular location">
    <subcellularLocation>
        <location evidence="1">Cell membrane</location>
        <topology evidence="1">Multi-pass membrane protein</topology>
    </subcellularLocation>
</comment>
<dbReference type="PANTHER" id="PTHR34220:SF11">
    <property type="entry name" value="SENSOR PROTEIN KINASE HPTS"/>
    <property type="match status" value="1"/>
</dbReference>
<evidence type="ECO:0000256" key="4">
    <source>
        <dbReference type="ARBA" id="ARBA00022679"/>
    </source>
</evidence>
<evidence type="ECO:0000256" key="9">
    <source>
        <dbReference type="ARBA" id="ARBA00022989"/>
    </source>
</evidence>
<evidence type="ECO:0000256" key="2">
    <source>
        <dbReference type="ARBA" id="ARBA00022475"/>
    </source>
</evidence>
<keyword evidence="15" id="KW-1185">Reference proteome</keyword>
<evidence type="ECO:0000256" key="1">
    <source>
        <dbReference type="ARBA" id="ARBA00004651"/>
    </source>
</evidence>
<reference evidence="14 15" key="1">
    <citation type="submission" date="2017-05" db="EMBL/GenBank/DDBJ databases">
        <title>Vagococcus spp. assemblies.</title>
        <authorList>
            <person name="Gulvik C.A."/>
        </authorList>
    </citation>
    <scope>NUCLEOTIDE SEQUENCE [LARGE SCALE GENOMIC DNA]</scope>
    <source>
        <strain evidence="14 15">LMG 24798</strain>
    </source>
</reference>
<dbReference type="InterPro" id="IPR003594">
    <property type="entry name" value="HATPase_dom"/>
</dbReference>
<keyword evidence="11 12" id="KW-0472">Membrane</keyword>
<feature type="transmembrane region" description="Helical" evidence="12">
    <location>
        <begin position="277"/>
        <end position="296"/>
    </location>
</feature>
<evidence type="ECO:0000256" key="10">
    <source>
        <dbReference type="ARBA" id="ARBA00023012"/>
    </source>
</evidence>
<dbReference type="InterPro" id="IPR010559">
    <property type="entry name" value="Sig_transdc_His_kin_internal"/>
</dbReference>
<keyword evidence="10" id="KW-0902">Two-component regulatory system</keyword>
<evidence type="ECO:0000256" key="11">
    <source>
        <dbReference type="ARBA" id="ARBA00023136"/>
    </source>
</evidence>
<gene>
    <name evidence="14" type="ORF">CBF27_04640</name>
</gene>
<dbReference type="InterPro" id="IPR036890">
    <property type="entry name" value="HATPase_C_sf"/>
</dbReference>
<keyword evidence="8" id="KW-0067">ATP-binding</keyword>
<protein>
    <recommendedName>
        <fullName evidence="13">HAMP domain-containing protein</fullName>
    </recommendedName>
</protein>
<keyword evidence="6" id="KW-0547">Nucleotide-binding</keyword>
<dbReference type="Pfam" id="PF06580">
    <property type="entry name" value="His_kinase"/>
    <property type="match status" value="1"/>
</dbReference>
<keyword evidence="9 12" id="KW-1133">Transmembrane helix</keyword>
<accession>A0A430AXP8</accession>
<dbReference type="AlphaFoldDB" id="A0A430AXP8"/>
<keyword evidence="4" id="KW-0808">Transferase</keyword>
<proteinExistence type="predicted"/>
<evidence type="ECO:0000256" key="12">
    <source>
        <dbReference type="SAM" id="Phobius"/>
    </source>
</evidence>
<dbReference type="InterPro" id="IPR050640">
    <property type="entry name" value="Bact_2-comp_sensor_kinase"/>
</dbReference>
<comment type="caution">
    <text evidence="14">The sequence shown here is derived from an EMBL/GenBank/DDBJ whole genome shotgun (WGS) entry which is preliminary data.</text>
</comment>
<dbReference type="EMBL" id="NGKC01000004">
    <property type="protein sequence ID" value="RSU12829.1"/>
    <property type="molecule type" value="Genomic_DNA"/>
</dbReference>
<evidence type="ECO:0000256" key="5">
    <source>
        <dbReference type="ARBA" id="ARBA00022692"/>
    </source>
</evidence>
<dbReference type="GO" id="GO:0005524">
    <property type="term" value="F:ATP binding"/>
    <property type="evidence" value="ECO:0007669"/>
    <property type="project" value="UniProtKB-KW"/>
</dbReference>
<evidence type="ECO:0000256" key="3">
    <source>
        <dbReference type="ARBA" id="ARBA00022553"/>
    </source>
</evidence>
<dbReference type="PROSITE" id="PS50885">
    <property type="entry name" value="HAMP"/>
    <property type="match status" value="1"/>
</dbReference>
<name>A0A430AXP8_9ENTE</name>
<dbReference type="Pfam" id="PF02518">
    <property type="entry name" value="HATPase_c"/>
    <property type="match status" value="1"/>
</dbReference>
<evidence type="ECO:0000256" key="6">
    <source>
        <dbReference type="ARBA" id="ARBA00022741"/>
    </source>
</evidence>
<evidence type="ECO:0000256" key="8">
    <source>
        <dbReference type="ARBA" id="ARBA00022840"/>
    </source>
</evidence>
<dbReference type="SMART" id="SM00387">
    <property type="entry name" value="HATPase_c"/>
    <property type="match status" value="1"/>
</dbReference>
<keyword evidence="3" id="KW-0597">Phosphoprotein</keyword>
<feature type="transmembrane region" description="Helical" evidence="12">
    <location>
        <begin position="21"/>
        <end position="43"/>
    </location>
</feature>
<dbReference type="GO" id="GO:0005886">
    <property type="term" value="C:plasma membrane"/>
    <property type="evidence" value="ECO:0007669"/>
    <property type="project" value="UniProtKB-SubCell"/>
</dbReference>
<evidence type="ECO:0000259" key="13">
    <source>
        <dbReference type="PROSITE" id="PS50885"/>
    </source>
</evidence>
<keyword evidence="7" id="KW-0418">Kinase</keyword>
<dbReference type="SUPFAM" id="SSF55874">
    <property type="entry name" value="ATPase domain of HSP90 chaperone/DNA topoisomerase II/histidine kinase"/>
    <property type="match status" value="1"/>
</dbReference>